<accession>A0A1L7I1G0</accession>
<dbReference type="EMBL" id="CP016359">
    <property type="protein sequence ID" value="APU67421.1"/>
    <property type="molecule type" value="Genomic_DNA"/>
</dbReference>
<dbReference type="Pfam" id="PF20420">
    <property type="entry name" value="DUF6702"/>
    <property type="match status" value="1"/>
</dbReference>
<dbReference type="Proteomes" id="UP000186230">
    <property type="component" value="Chromosome"/>
</dbReference>
<evidence type="ECO:0000313" key="2">
    <source>
        <dbReference type="EMBL" id="APU67421.1"/>
    </source>
</evidence>
<evidence type="ECO:0008006" key="4">
    <source>
        <dbReference type="Google" id="ProtNLM"/>
    </source>
</evidence>
<feature type="signal peptide" evidence="1">
    <location>
        <begin position="1"/>
        <end position="23"/>
    </location>
</feature>
<reference evidence="2 3" key="1">
    <citation type="submission" date="2016-07" db="EMBL/GenBank/DDBJ databases">
        <title>Multi-omics approach to identify versatile polysaccharide utilization systems of a marine flavobacterium Gramella flava.</title>
        <authorList>
            <person name="Tang K."/>
        </authorList>
    </citation>
    <scope>NUCLEOTIDE SEQUENCE [LARGE SCALE GENOMIC DNA]</scope>
    <source>
        <strain evidence="2 3">JLT2011</strain>
    </source>
</reference>
<keyword evidence="1" id="KW-0732">Signal</keyword>
<organism evidence="2 3">
    <name type="scientific">Christiangramia flava JLT2011</name>
    <dbReference type="NCBI Taxonomy" id="1229726"/>
    <lineage>
        <taxon>Bacteria</taxon>
        <taxon>Pseudomonadati</taxon>
        <taxon>Bacteroidota</taxon>
        <taxon>Flavobacteriia</taxon>
        <taxon>Flavobacteriales</taxon>
        <taxon>Flavobacteriaceae</taxon>
        <taxon>Christiangramia</taxon>
    </lineage>
</organism>
<evidence type="ECO:0000313" key="3">
    <source>
        <dbReference type="Proteomes" id="UP000186230"/>
    </source>
</evidence>
<keyword evidence="3" id="KW-1185">Reference proteome</keyword>
<name>A0A1L7I1G0_9FLAO</name>
<dbReference type="InterPro" id="IPR046525">
    <property type="entry name" value="DUF6702"/>
</dbReference>
<dbReference type="KEGG" id="gfl:GRFL_0697"/>
<evidence type="ECO:0000256" key="1">
    <source>
        <dbReference type="SAM" id="SignalP"/>
    </source>
</evidence>
<proteinExistence type="predicted"/>
<feature type="chain" id="PRO_5012273211" description="Peptidase E" evidence="1">
    <location>
        <begin position="24"/>
        <end position="171"/>
    </location>
</feature>
<sequence length="171" mass="20066">MVKKFMKSYILLFLCVFSLSSFKTSLHKTYLSVTEVEYREQDQRLQIVSRVFINDLEEVLSKRYQEQISLSYKQDLKTHQDLMQEYFSKKMHISVNGKERKLKLLGSKFDADQIVLFIEVDGVEDFQKIQVQNLVLTDLFDTQKNIVNVKKNGETKSVMLMKDESTGVLSF</sequence>
<gene>
    <name evidence="2" type="ORF">GRFL_0697</name>
</gene>
<dbReference type="STRING" id="1229726.GRFL_0697"/>
<dbReference type="AlphaFoldDB" id="A0A1L7I1G0"/>
<protein>
    <recommendedName>
        <fullName evidence="4">Peptidase E</fullName>
    </recommendedName>
</protein>